<gene>
    <name evidence="7" type="ORF">BDV96DRAFT_644229</name>
</gene>
<feature type="transmembrane region" description="Helical" evidence="5">
    <location>
        <begin position="152"/>
        <end position="175"/>
    </location>
</feature>
<dbReference type="EMBL" id="ML977318">
    <property type="protein sequence ID" value="KAF2117891.1"/>
    <property type="molecule type" value="Genomic_DNA"/>
</dbReference>
<sequence length="220" mass="24213">MASAGYSVVPVQKAFTPIRIIQLVLALIVLGLSAYPVSLTNSYASSYVFTPGAIAIFTAIATKILVVYWFVANSVSHQTLYNYWAVFAVELFVWVFWLTTFALYASWITGTISLGGTTSSTNVNTYTYCYAGYCVKNKRGLSKRDYVDPLAATIYAALAFSVINFVLFSLTAILYTINLVRHRNSEVQNDQVGVTHVVELHTKGSAPTVSHAQQYHGHVV</sequence>
<evidence type="ECO:0000256" key="2">
    <source>
        <dbReference type="ARBA" id="ARBA00022692"/>
    </source>
</evidence>
<dbReference type="Proteomes" id="UP000799770">
    <property type="component" value="Unassembled WGS sequence"/>
</dbReference>
<dbReference type="InterPro" id="IPR008253">
    <property type="entry name" value="Marvel"/>
</dbReference>
<evidence type="ECO:0000256" key="5">
    <source>
        <dbReference type="SAM" id="Phobius"/>
    </source>
</evidence>
<evidence type="ECO:0000256" key="1">
    <source>
        <dbReference type="ARBA" id="ARBA00004141"/>
    </source>
</evidence>
<dbReference type="Pfam" id="PF01284">
    <property type="entry name" value="MARVEL"/>
    <property type="match status" value="1"/>
</dbReference>
<organism evidence="7 8">
    <name type="scientific">Lophiotrema nucula</name>
    <dbReference type="NCBI Taxonomy" id="690887"/>
    <lineage>
        <taxon>Eukaryota</taxon>
        <taxon>Fungi</taxon>
        <taxon>Dikarya</taxon>
        <taxon>Ascomycota</taxon>
        <taxon>Pezizomycotina</taxon>
        <taxon>Dothideomycetes</taxon>
        <taxon>Pleosporomycetidae</taxon>
        <taxon>Pleosporales</taxon>
        <taxon>Lophiotremataceae</taxon>
        <taxon>Lophiotrema</taxon>
    </lineage>
</organism>
<evidence type="ECO:0000256" key="3">
    <source>
        <dbReference type="ARBA" id="ARBA00022989"/>
    </source>
</evidence>
<evidence type="ECO:0000313" key="8">
    <source>
        <dbReference type="Proteomes" id="UP000799770"/>
    </source>
</evidence>
<reference evidence="7" key="1">
    <citation type="journal article" date="2020" name="Stud. Mycol.">
        <title>101 Dothideomycetes genomes: a test case for predicting lifestyles and emergence of pathogens.</title>
        <authorList>
            <person name="Haridas S."/>
            <person name="Albert R."/>
            <person name="Binder M."/>
            <person name="Bloem J."/>
            <person name="Labutti K."/>
            <person name="Salamov A."/>
            <person name="Andreopoulos B."/>
            <person name="Baker S."/>
            <person name="Barry K."/>
            <person name="Bills G."/>
            <person name="Bluhm B."/>
            <person name="Cannon C."/>
            <person name="Castanera R."/>
            <person name="Culley D."/>
            <person name="Daum C."/>
            <person name="Ezra D."/>
            <person name="Gonzalez J."/>
            <person name="Henrissat B."/>
            <person name="Kuo A."/>
            <person name="Liang C."/>
            <person name="Lipzen A."/>
            <person name="Lutzoni F."/>
            <person name="Magnuson J."/>
            <person name="Mondo S."/>
            <person name="Nolan M."/>
            <person name="Ohm R."/>
            <person name="Pangilinan J."/>
            <person name="Park H.-J."/>
            <person name="Ramirez L."/>
            <person name="Alfaro M."/>
            <person name="Sun H."/>
            <person name="Tritt A."/>
            <person name="Yoshinaga Y."/>
            <person name="Zwiers L.-H."/>
            <person name="Turgeon B."/>
            <person name="Goodwin S."/>
            <person name="Spatafora J."/>
            <person name="Crous P."/>
            <person name="Grigoriev I."/>
        </authorList>
    </citation>
    <scope>NUCLEOTIDE SEQUENCE</scope>
    <source>
        <strain evidence="7">CBS 627.86</strain>
    </source>
</reference>
<evidence type="ECO:0000259" key="6">
    <source>
        <dbReference type="Pfam" id="PF01284"/>
    </source>
</evidence>
<proteinExistence type="predicted"/>
<keyword evidence="2 5" id="KW-0812">Transmembrane</keyword>
<accession>A0A6A5ZHQ8</accession>
<keyword evidence="3 5" id="KW-1133">Transmembrane helix</keyword>
<dbReference type="GO" id="GO:0016020">
    <property type="term" value="C:membrane"/>
    <property type="evidence" value="ECO:0007669"/>
    <property type="project" value="UniProtKB-SubCell"/>
</dbReference>
<dbReference type="AlphaFoldDB" id="A0A6A5ZHQ8"/>
<dbReference type="PANTHER" id="PTHR37451:SF4">
    <property type="entry name" value="MARVEL DOMAIN-CONTAINING PROTEIN"/>
    <property type="match status" value="1"/>
</dbReference>
<feature type="transmembrane region" description="Helical" evidence="5">
    <location>
        <begin position="20"/>
        <end position="37"/>
    </location>
</feature>
<comment type="subcellular location">
    <subcellularLocation>
        <location evidence="1">Membrane</location>
        <topology evidence="1">Multi-pass membrane protein</topology>
    </subcellularLocation>
</comment>
<evidence type="ECO:0000313" key="7">
    <source>
        <dbReference type="EMBL" id="KAF2117891.1"/>
    </source>
</evidence>
<dbReference type="OrthoDB" id="5325022at2759"/>
<feature type="transmembrane region" description="Helical" evidence="5">
    <location>
        <begin position="83"/>
        <end position="107"/>
    </location>
</feature>
<feature type="transmembrane region" description="Helical" evidence="5">
    <location>
        <begin position="49"/>
        <end position="71"/>
    </location>
</feature>
<keyword evidence="4 5" id="KW-0472">Membrane</keyword>
<name>A0A6A5ZHQ8_9PLEO</name>
<feature type="domain" description="MARVEL" evidence="6">
    <location>
        <begin position="17"/>
        <end position="174"/>
    </location>
</feature>
<evidence type="ECO:0000256" key="4">
    <source>
        <dbReference type="ARBA" id="ARBA00023136"/>
    </source>
</evidence>
<dbReference type="PANTHER" id="PTHR37451">
    <property type="entry name" value="MARVEL DOMAIN"/>
    <property type="match status" value="1"/>
</dbReference>
<protein>
    <recommendedName>
        <fullName evidence="6">MARVEL domain-containing protein</fullName>
    </recommendedName>
</protein>
<keyword evidence="8" id="KW-1185">Reference proteome</keyword>